<dbReference type="SUPFAM" id="SSF48179">
    <property type="entry name" value="6-phosphogluconate dehydrogenase C-terminal domain-like"/>
    <property type="match status" value="1"/>
</dbReference>
<feature type="binding site" evidence="10">
    <location>
        <position position="84"/>
    </location>
    <ligand>
        <name>NAD(+)</name>
        <dbReference type="ChEBI" id="CHEBI:57540"/>
    </ligand>
</feature>
<feature type="binding site" evidence="10">
    <location>
        <position position="157"/>
    </location>
    <ligand>
        <name>NAD(+)</name>
        <dbReference type="ChEBI" id="CHEBI:57540"/>
    </ligand>
</feature>
<dbReference type="PANTHER" id="PTHR43750">
    <property type="entry name" value="UDP-GLUCOSE 6-DEHYDROGENASE TUAD"/>
    <property type="match status" value="1"/>
</dbReference>
<evidence type="ECO:0000256" key="6">
    <source>
        <dbReference type="ARBA" id="ARBA00047473"/>
    </source>
</evidence>
<feature type="domain" description="UDP-glucose/GDP-mannose dehydrogenase C-terminal" evidence="11">
    <location>
        <begin position="315"/>
        <end position="414"/>
    </location>
</feature>
<feature type="binding site" evidence="10">
    <location>
        <position position="265"/>
    </location>
    <ligand>
        <name>NAD(+)</name>
        <dbReference type="ChEBI" id="CHEBI:57540"/>
    </ligand>
</feature>
<evidence type="ECO:0000313" key="13">
    <source>
        <dbReference type="Proteomes" id="UP000006565"/>
    </source>
</evidence>
<evidence type="ECO:0000256" key="1">
    <source>
        <dbReference type="ARBA" id="ARBA00004701"/>
    </source>
</evidence>
<feature type="binding site" evidence="10">
    <location>
        <position position="329"/>
    </location>
    <ligand>
        <name>NAD(+)</name>
        <dbReference type="ChEBI" id="CHEBI:57540"/>
    </ligand>
</feature>
<dbReference type="NCBIfam" id="TIGR03026">
    <property type="entry name" value="NDP-sugDHase"/>
    <property type="match status" value="1"/>
</dbReference>
<dbReference type="PIRSF" id="PIRSF500134">
    <property type="entry name" value="UDPglc_DH_bac"/>
    <property type="match status" value="1"/>
</dbReference>
<dbReference type="SMART" id="SM00984">
    <property type="entry name" value="UDPG_MGDP_dh_C"/>
    <property type="match status" value="1"/>
</dbReference>
<dbReference type="Pfam" id="PF03721">
    <property type="entry name" value="UDPG_MGDP_dh_N"/>
    <property type="match status" value="1"/>
</dbReference>
<dbReference type="EMBL" id="CP002117">
    <property type="protein sequence ID" value="ADN35783.1"/>
    <property type="molecule type" value="Genomic_DNA"/>
</dbReference>
<proteinExistence type="inferred from homology"/>
<name>E1RK60_METP4</name>
<sequence length="422" mass="45638">MKISVVGGGYVGLITGACLAEKGHHVTIIDIDKEKINAINSARPPIYEKGLEELLARHSGKNLLASTGYESVRDSEISIICVGTPMGEDGSADLKYIVSAAESIGRELKNSGVYHVVTVKSTVPPGTTSGIVVPAVMSASGNNPNIGFAMNPEFLREGIAVDDFMNPDRVVIGSDDKKSGDLVESLYSDFNIRILRTGLVSAEMIKYASNSFLATKISFSNEVGNICKSFGIDVYEVMEGVGLDHRISPYFLNAGCGFGGSCFPKDVSALIHLAKSKGVDPVLLRSVLKVNEVQPLLIIEILKKRLGDLNGKRIAVLGLAFKGDTDDIRDSRAVPAIERLIMEGVDVHAFDPMANENMKAVFPEITYHDSAAGALENADGCLVMTEWPEFSRLDKEFDKMKKRVIIEGRRILSIPDAEGICW</sequence>
<evidence type="ECO:0000256" key="8">
    <source>
        <dbReference type="PIRSR" id="PIRSR500134-1"/>
    </source>
</evidence>
<evidence type="ECO:0000256" key="2">
    <source>
        <dbReference type="ARBA" id="ARBA00006601"/>
    </source>
</evidence>
<dbReference type="GO" id="GO:0003979">
    <property type="term" value="F:UDP-glucose 6-dehydrogenase activity"/>
    <property type="evidence" value="ECO:0007669"/>
    <property type="project" value="UniProtKB-EC"/>
</dbReference>
<evidence type="ECO:0000256" key="5">
    <source>
        <dbReference type="ARBA" id="ARBA00023027"/>
    </source>
</evidence>
<dbReference type="EC" id="1.1.1.22" evidence="3 7"/>
<feature type="binding site" evidence="10">
    <location>
        <position position="35"/>
    </location>
    <ligand>
        <name>NAD(+)</name>
        <dbReference type="ChEBI" id="CHEBI:57540"/>
    </ligand>
</feature>
<dbReference type="GO" id="GO:0051287">
    <property type="term" value="F:NAD binding"/>
    <property type="evidence" value="ECO:0007669"/>
    <property type="project" value="InterPro"/>
</dbReference>
<dbReference type="InterPro" id="IPR036291">
    <property type="entry name" value="NAD(P)-bd_dom_sf"/>
</dbReference>
<evidence type="ECO:0000259" key="11">
    <source>
        <dbReference type="SMART" id="SM00984"/>
    </source>
</evidence>
<dbReference type="HOGENOM" id="CLU_023810_1_2_2"/>
<accession>E1RK60</accession>
<keyword evidence="13" id="KW-1185">Reference proteome</keyword>
<dbReference type="RefSeq" id="WP_013328961.1">
    <property type="nucleotide sequence ID" value="NC_014507.1"/>
</dbReference>
<dbReference type="GeneID" id="9743480"/>
<dbReference type="PROSITE" id="PS51257">
    <property type="entry name" value="PROKAR_LIPOPROTEIN"/>
    <property type="match status" value="1"/>
</dbReference>
<protein>
    <recommendedName>
        <fullName evidence="3 7">UDP-glucose 6-dehydrogenase</fullName>
        <ecNumber evidence="3 7">1.1.1.22</ecNumber>
    </recommendedName>
</protein>
<dbReference type="InterPro" id="IPR036220">
    <property type="entry name" value="UDP-Glc/GDP-Man_DH_C_sf"/>
</dbReference>
<dbReference type="eggNOG" id="arCOG00253">
    <property type="taxonomic scope" value="Archaea"/>
</dbReference>
<dbReference type="AlphaFoldDB" id="E1RK60"/>
<dbReference type="SUPFAM" id="SSF52413">
    <property type="entry name" value="UDP-glucose/GDP-mannose dehydrogenase C-terminal domain"/>
    <property type="match status" value="1"/>
</dbReference>
<dbReference type="Pfam" id="PF00984">
    <property type="entry name" value="UDPG_MGDP_dh"/>
    <property type="match status" value="1"/>
</dbReference>
<evidence type="ECO:0000256" key="9">
    <source>
        <dbReference type="PIRSR" id="PIRSR500134-2"/>
    </source>
</evidence>
<feature type="binding site" evidence="9">
    <location>
        <begin position="154"/>
        <end position="157"/>
    </location>
    <ligand>
        <name>substrate</name>
    </ligand>
</feature>
<dbReference type="InterPro" id="IPR008927">
    <property type="entry name" value="6-PGluconate_DH-like_C_sf"/>
</dbReference>
<dbReference type="Gene3D" id="3.40.50.720">
    <property type="entry name" value="NAD(P)-binding Rossmann-like Domain"/>
    <property type="match status" value="2"/>
</dbReference>
<organism evidence="12 13">
    <name type="scientific">Methanolacinia petrolearia (strain DSM 11571 / OCM 486 / SEBR 4847)</name>
    <name type="common">Methanoplanus petrolearius</name>
    <dbReference type="NCBI Taxonomy" id="679926"/>
    <lineage>
        <taxon>Archaea</taxon>
        <taxon>Methanobacteriati</taxon>
        <taxon>Methanobacteriota</taxon>
        <taxon>Stenosarchaea group</taxon>
        <taxon>Methanomicrobia</taxon>
        <taxon>Methanomicrobiales</taxon>
        <taxon>Methanomicrobiaceae</taxon>
        <taxon>Methanolacinia</taxon>
    </lineage>
</organism>
<dbReference type="InterPro" id="IPR028357">
    <property type="entry name" value="UDPglc_DH_bac"/>
</dbReference>
<feature type="binding site" evidence="10">
    <location>
        <position position="30"/>
    </location>
    <ligand>
        <name>NAD(+)</name>
        <dbReference type="ChEBI" id="CHEBI:57540"/>
    </ligand>
</feature>
<dbReference type="OrthoDB" id="59839at2157"/>
<dbReference type="KEGG" id="mpi:Mpet_1016"/>
<keyword evidence="4 7" id="KW-0560">Oxidoreductase</keyword>
<keyword evidence="5 7" id="KW-0520">NAD</keyword>
<dbReference type="InterPro" id="IPR001732">
    <property type="entry name" value="UDP-Glc/GDP-Man_DH_N"/>
</dbReference>
<comment type="similarity">
    <text evidence="2 7">Belongs to the UDP-glucose/GDP-mannose dehydrogenase family.</text>
</comment>
<dbReference type="GO" id="GO:0006065">
    <property type="term" value="P:UDP-glucuronate biosynthetic process"/>
    <property type="evidence" value="ECO:0007669"/>
    <property type="project" value="UniProtKB-UniPathway"/>
</dbReference>
<feature type="binding site" evidence="9">
    <location>
        <begin position="251"/>
        <end position="255"/>
    </location>
    <ligand>
        <name>substrate</name>
    </ligand>
</feature>
<reference evidence="12 13" key="1">
    <citation type="journal article" date="2010" name="Stand. Genomic Sci.">
        <title>Complete genome sequence of Methanoplanus petrolearius type strain (SEBR 4847).</title>
        <authorList>
            <person name="Brambilla E."/>
            <person name="Djao O.D."/>
            <person name="Daligault H."/>
            <person name="Lapidus A."/>
            <person name="Lucas S."/>
            <person name="Hammon N."/>
            <person name="Nolan M."/>
            <person name="Tice H."/>
            <person name="Cheng J.F."/>
            <person name="Han C."/>
            <person name="Tapia R."/>
            <person name="Goodwin L."/>
            <person name="Pitluck S."/>
            <person name="Liolios K."/>
            <person name="Ivanova N."/>
            <person name="Mavromatis K."/>
            <person name="Mikhailova N."/>
            <person name="Pati A."/>
            <person name="Chen A."/>
            <person name="Palaniappan K."/>
            <person name="Land M."/>
            <person name="Hauser L."/>
            <person name="Chang Y.J."/>
            <person name="Jeffries C.D."/>
            <person name="Rohde M."/>
            <person name="Spring S."/>
            <person name="Sikorski J."/>
            <person name="Goker M."/>
            <person name="Woyke T."/>
            <person name="Bristow J."/>
            <person name="Eisen J.A."/>
            <person name="Markowitz V."/>
            <person name="Hugenholtz P."/>
            <person name="Kyrpides N.C."/>
            <person name="Klenk H.P."/>
        </authorList>
    </citation>
    <scope>NUCLEOTIDE SEQUENCE [LARGE SCALE GENOMIC DNA]</scope>
    <source>
        <strain evidence="13">DSM 11571 / OCM 486 / SEBR 4847</strain>
    </source>
</reference>
<dbReference type="Gene3D" id="1.20.5.100">
    <property type="entry name" value="Cytochrome c1, transmembrane anchor, C-terminal"/>
    <property type="match status" value="1"/>
</dbReference>
<evidence type="ECO:0000256" key="10">
    <source>
        <dbReference type="PIRSR" id="PIRSR500134-3"/>
    </source>
</evidence>
<gene>
    <name evidence="12" type="ordered locus">Mpet_1016</name>
</gene>
<evidence type="ECO:0000256" key="4">
    <source>
        <dbReference type="ARBA" id="ARBA00023002"/>
    </source>
</evidence>
<dbReference type="InterPro" id="IPR014026">
    <property type="entry name" value="UDP-Glc/GDP-Man_DH_dimer"/>
</dbReference>
<feature type="binding site" evidence="9">
    <location>
        <position position="206"/>
    </location>
    <ligand>
        <name>substrate</name>
    </ligand>
</feature>
<comment type="pathway">
    <text evidence="1">Nucleotide-sugar biosynthesis; UDP-alpha-D-glucuronate biosynthesis; UDP-alpha-D-glucuronate from UDP-alpha-D-glucose: step 1/1.</text>
</comment>
<feature type="binding site" evidence="9">
    <location>
        <position position="322"/>
    </location>
    <ligand>
        <name>substrate</name>
    </ligand>
</feature>
<feature type="binding site" evidence="10">
    <location>
        <position position="122"/>
    </location>
    <ligand>
        <name>NAD(+)</name>
        <dbReference type="ChEBI" id="CHEBI:57540"/>
    </ligand>
</feature>
<dbReference type="UniPathway" id="UPA00038">
    <property type="reaction ID" value="UER00491"/>
</dbReference>
<evidence type="ECO:0000313" key="12">
    <source>
        <dbReference type="EMBL" id="ADN35783.1"/>
    </source>
</evidence>
<dbReference type="SUPFAM" id="SSF51735">
    <property type="entry name" value="NAD(P)-binding Rossmann-fold domains"/>
    <property type="match status" value="1"/>
</dbReference>
<feature type="binding site" evidence="9">
    <location>
        <position position="259"/>
    </location>
    <ligand>
        <name>substrate</name>
    </ligand>
</feature>
<dbReference type="STRING" id="679926.Mpet_1016"/>
<dbReference type="Proteomes" id="UP000006565">
    <property type="component" value="Chromosome"/>
</dbReference>
<dbReference type="Pfam" id="PF03720">
    <property type="entry name" value="UDPG_MGDP_dh_C"/>
    <property type="match status" value="1"/>
</dbReference>
<dbReference type="PIRSF" id="PIRSF000124">
    <property type="entry name" value="UDPglc_GDPman_dh"/>
    <property type="match status" value="1"/>
</dbReference>
<evidence type="ECO:0000256" key="3">
    <source>
        <dbReference type="ARBA" id="ARBA00012954"/>
    </source>
</evidence>
<evidence type="ECO:0000256" key="7">
    <source>
        <dbReference type="PIRNR" id="PIRNR000124"/>
    </source>
</evidence>
<dbReference type="GO" id="GO:0000271">
    <property type="term" value="P:polysaccharide biosynthetic process"/>
    <property type="evidence" value="ECO:0007669"/>
    <property type="project" value="InterPro"/>
</dbReference>
<dbReference type="PANTHER" id="PTHR43750:SF3">
    <property type="entry name" value="UDP-GLUCOSE 6-DEHYDROGENASE TUAD"/>
    <property type="match status" value="1"/>
</dbReference>
<dbReference type="InterPro" id="IPR014027">
    <property type="entry name" value="UDP-Glc/GDP-Man_DH_C"/>
</dbReference>
<dbReference type="InterPro" id="IPR017476">
    <property type="entry name" value="UDP-Glc/GDP-Man"/>
</dbReference>
<comment type="catalytic activity">
    <reaction evidence="6 7">
        <text>UDP-alpha-D-glucose + 2 NAD(+) + H2O = UDP-alpha-D-glucuronate + 2 NADH + 3 H(+)</text>
        <dbReference type="Rhea" id="RHEA:23596"/>
        <dbReference type="ChEBI" id="CHEBI:15377"/>
        <dbReference type="ChEBI" id="CHEBI:15378"/>
        <dbReference type="ChEBI" id="CHEBI:57540"/>
        <dbReference type="ChEBI" id="CHEBI:57945"/>
        <dbReference type="ChEBI" id="CHEBI:58052"/>
        <dbReference type="ChEBI" id="CHEBI:58885"/>
        <dbReference type="EC" id="1.1.1.22"/>
    </reaction>
</comment>
<feature type="active site" description="Nucleophile" evidence="8">
    <location>
        <position position="262"/>
    </location>
</feature>